<gene>
    <name evidence="1" type="ORF">CURHAP_LOCUS21260</name>
    <name evidence="2" type="ORF">ORAREDHAP_LOCUS21164</name>
</gene>
<evidence type="ECO:0000313" key="2">
    <source>
        <dbReference type="EMBL" id="CAB4304018.1"/>
    </source>
</evidence>
<evidence type="ECO:0000313" key="4">
    <source>
        <dbReference type="Proteomes" id="UP000507245"/>
    </source>
</evidence>
<dbReference type="EMBL" id="CAEKKB010000003">
    <property type="protein sequence ID" value="CAB4304018.1"/>
    <property type="molecule type" value="Genomic_DNA"/>
</dbReference>
<dbReference type="Proteomes" id="UP000507245">
    <property type="component" value="Unassembled WGS sequence"/>
</dbReference>
<evidence type="ECO:0000313" key="1">
    <source>
        <dbReference type="EMBL" id="CAB4273486.1"/>
    </source>
</evidence>
<reference evidence="1 3" key="2">
    <citation type="submission" date="2020-05" db="EMBL/GenBank/DDBJ databases">
        <authorList>
            <person name="Campoy J."/>
            <person name="Schneeberger K."/>
            <person name="Spophaly S."/>
        </authorList>
    </citation>
    <scope>NUCLEOTIDE SEQUENCE [LARGE SCALE GENOMIC DNA]</scope>
    <source>
        <strain evidence="1">PruArmRojPasFocal</strain>
    </source>
</reference>
<reference evidence="4" key="1">
    <citation type="journal article" date="2020" name="Genome Biol.">
        <title>Gamete binning: chromosome-level and haplotype-resolved genome assembly enabled by high-throughput single-cell sequencing of gamete genomes.</title>
        <authorList>
            <person name="Campoy J.A."/>
            <person name="Sun H."/>
            <person name="Goel M."/>
            <person name="Jiao W.-B."/>
            <person name="Folz-Donahue K."/>
            <person name="Wang N."/>
            <person name="Rubio M."/>
            <person name="Liu C."/>
            <person name="Kukat C."/>
            <person name="Ruiz D."/>
            <person name="Huettel B."/>
            <person name="Schneeberger K."/>
        </authorList>
    </citation>
    <scope>NUCLEOTIDE SEQUENCE [LARGE SCALE GENOMIC DNA]</scope>
    <source>
        <strain evidence="4">cv. Rojo Pasion</strain>
    </source>
</reference>
<name>A0A6J5UAP4_PRUAR</name>
<accession>A0A6J5UAP4</accession>
<sequence>MKRMCWEFEILFFKTPKYPSPTCVTLLRHLLSPQPSLSLSAQRHRAFQANDRLCQAVGQEKTILSQLSWLDKEPATLGYTAAVRARRRARGFGSFRRCFRAPLSSIKFEGLLWATIKAGDMWQLMGHY</sequence>
<proteinExistence type="predicted"/>
<dbReference type="Proteomes" id="UP000507222">
    <property type="component" value="Unassembled WGS sequence"/>
</dbReference>
<dbReference type="AlphaFoldDB" id="A0A6J5UAP4"/>
<evidence type="ECO:0000313" key="3">
    <source>
        <dbReference type="Proteomes" id="UP000507222"/>
    </source>
</evidence>
<organism evidence="1 3">
    <name type="scientific">Prunus armeniaca</name>
    <name type="common">Apricot</name>
    <name type="synonym">Armeniaca vulgaris</name>
    <dbReference type="NCBI Taxonomy" id="36596"/>
    <lineage>
        <taxon>Eukaryota</taxon>
        <taxon>Viridiplantae</taxon>
        <taxon>Streptophyta</taxon>
        <taxon>Embryophyta</taxon>
        <taxon>Tracheophyta</taxon>
        <taxon>Spermatophyta</taxon>
        <taxon>Magnoliopsida</taxon>
        <taxon>eudicotyledons</taxon>
        <taxon>Gunneridae</taxon>
        <taxon>Pentapetalae</taxon>
        <taxon>rosids</taxon>
        <taxon>fabids</taxon>
        <taxon>Rosales</taxon>
        <taxon>Rosaceae</taxon>
        <taxon>Amygdaloideae</taxon>
        <taxon>Amygdaleae</taxon>
        <taxon>Prunus</taxon>
    </lineage>
</organism>
<dbReference type="EMBL" id="CAEKDK010000003">
    <property type="protein sequence ID" value="CAB4273486.1"/>
    <property type="molecule type" value="Genomic_DNA"/>
</dbReference>
<protein>
    <submittedName>
        <fullName evidence="1">Uncharacterized protein</fullName>
    </submittedName>
</protein>
<keyword evidence="4" id="KW-1185">Reference proteome</keyword>